<comment type="caution">
    <text evidence="2">The sequence shown here is derived from an EMBL/GenBank/DDBJ whole genome shotgun (WGS) entry which is preliminary data.</text>
</comment>
<dbReference type="RefSeq" id="XP_046011518.1">
    <property type="nucleotide sequence ID" value="XM_046149144.1"/>
</dbReference>
<evidence type="ECO:0000313" key="2">
    <source>
        <dbReference type="EMBL" id="KAH7029230.1"/>
    </source>
</evidence>
<name>A0A9P9BPL3_9PEZI</name>
<dbReference type="PANTHER" id="PTHR13887:SF41">
    <property type="entry name" value="THIOREDOXIN SUPERFAMILY PROTEIN"/>
    <property type="match status" value="1"/>
</dbReference>
<reference evidence="2" key="1">
    <citation type="journal article" date="2021" name="Nat. Commun.">
        <title>Genetic determinants of endophytism in the Arabidopsis root mycobiome.</title>
        <authorList>
            <person name="Mesny F."/>
            <person name="Miyauchi S."/>
            <person name="Thiergart T."/>
            <person name="Pickel B."/>
            <person name="Atanasova L."/>
            <person name="Karlsson M."/>
            <person name="Huettel B."/>
            <person name="Barry K.W."/>
            <person name="Haridas S."/>
            <person name="Chen C."/>
            <person name="Bauer D."/>
            <person name="Andreopoulos W."/>
            <person name="Pangilinan J."/>
            <person name="LaButti K."/>
            <person name="Riley R."/>
            <person name="Lipzen A."/>
            <person name="Clum A."/>
            <person name="Drula E."/>
            <person name="Henrissat B."/>
            <person name="Kohler A."/>
            <person name="Grigoriev I.V."/>
            <person name="Martin F.M."/>
            <person name="Hacquard S."/>
        </authorList>
    </citation>
    <scope>NUCLEOTIDE SEQUENCE</scope>
    <source>
        <strain evidence="2">MPI-CAGE-CH-0230</strain>
    </source>
</reference>
<gene>
    <name evidence="2" type="ORF">B0I36DRAFT_231960</name>
</gene>
<dbReference type="GeneID" id="70178690"/>
<keyword evidence="3" id="KW-1185">Reference proteome</keyword>
<dbReference type="EMBL" id="JAGTJQ010000006">
    <property type="protein sequence ID" value="KAH7029230.1"/>
    <property type="molecule type" value="Genomic_DNA"/>
</dbReference>
<feature type="domain" description="DSBA-like thioredoxin" evidence="1">
    <location>
        <begin position="6"/>
        <end position="207"/>
    </location>
</feature>
<dbReference type="GO" id="GO:0016491">
    <property type="term" value="F:oxidoreductase activity"/>
    <property type="evidence" value="ECO:0007669"/>
    <property type="project" value="InterPro"/>
</dbReference>
<dbReference type="InterPro" id="IPR036249">
    <property type="entry name" value="Thioredoxin-like_sf"/>
</dbReference>
<dbReference type="PANTHER" id="PTHR13887">
    <property type="entry name" value="GLUTATHIONE S-TRANSFERASE KAPPA"/>
    <property type="match status" value="1"/>
</dbReference>
<dbReference type="CDD" id="cd03024">
    <property type="entry name" value="DsbA_FrnE"/>
    <property type="match status" value="1"/>
</dbReference>
<proteinExistence type="predicted"/>
<sequence>MTNFKINIVSDTVCPWCYVGKKRLDQAIELYRKVYPTGKDDTFTISWSAFQLDPTSPKKGVPLNERMAQKFGAAAVPRLHERLSTIGRDVGIDFSFDSRVGNTRDSHRVIQLGKTKGLEVENRVVLELFKTYFENNGDITSWEDLVAAAERAGLEQAEVREWLESGKGGEEVDAEVGKAQARDIHGVPHFTIQDQFEVGGAQDAEGFLQ</sequence>
<dbReference type="SUPFAM" id="SSF52833">
    <property type="entry name" value="Thioredoxin-like"/>
    <property type="match status" value="1"/>
</dbReference>
<accession>A0A9P9BPL3</accession>
<dbReference type="InterPro" id="IPR001853">
    <property type="entry name" value="DSBA-like_thioredoxin_dom"/>
</dbReference>
<evidence type="ECO:0000259" key="1">
    <source>
        <dbReference type="Pfam" id="PF01323"/>
    </source>
</evidence>
<dbReference type="Pfam" id="PF01323">
    <property type="entry name" value="DSBA"/>
    <property type="match status" value="1"/>
</dbReference>
<feature type="non-terminal residue" evidence="2">
    <location>
        <position position="209"/>
    </location>
</feature>
<dbReference type="AlphaFoldDB" id="A0A9P9BPL3"/>
<organism evidence="2 3">
    <name type="scientific">Microdochium trichocladiopsis</name>
    <dbReference type="NCBI Taxonomy" id="1682393"/>
    <lineage>
        <taxon>Eukaryota</taxon>
        <taxon>Fungi</taxon>
        <taxon>Dikarya</taxon>
        <taxon>Ascomycota</taxon>
        <taxon>Pezizomycotina</taxon>
        <taxon>Sordariomycetes</taxon>
        <taxon>Xylariomycetidae</taxon>
        <taxon>Xylariales</taxon>
        <taxon>Microdochiaceae</taxon>
        <taxon>Microdochium</taxon>
    </lineage>
</organism>
<evidence type="ECO:0000313" key="3">
    <source>
        <dbReference type="Proteomes" id="UP000756346"/>
    </source>
</evidence>
<protein>
    <submittedName>
        <fullName evidence="2">DSBA-like thioredoxin domain-containing protein</fullName>
    </submittedName>
</protein>
<dbReference type="Proteomes" id="UP000756346">
    <property type="component" value="Unassembled WGS sequence"/>
</dbReference>
<dbReference type="Gene3D" id="3.40.30.10">
    <property type="entry name" value="Glutaredoxin"/>
    <property type="match status" value="1"/>
</dbReference>
<dbReference type="OrthoDB" id="1930760at2759"/>